<dbReference type="OMA" id="LSQQWAQ"/>
<dbReference type="InterPro" id="IPR031211">
    <property type="entry name" value="Nestin"/>
</dbReference>
<dbReference type="Ensembl" id="ENSCPBT00000044505.1">
    <property type="protein sequence ID" value="ENSCPBP00000037945.1"/>
    <property type="gene ID" value="ENSCPBG00000026280.1"/>
</dbReference>
<dbReference type="PROSITE" id="PS00226">
    <property type="entry name" value="IF_ROD_1"/>
    <property type="match status" value="1"/>
</dbReference>
<proteinExistence type="inferred from homology"/>
<dbReference type="GO" id="GO:0030844">
    <property type="term" value="P:positive regulation of intermediate filament depolymerization"/>
    <property type="evidence" value="ECO:0007669"/>
    <property type="project" value="TreeGrafter"/>
</dbReference>
<feature type="compositionally biased region" description="Basic and acidic residues" evidence="3">
    <location>
        <begin position="1357"/>
        <end position="1388"/>
    </location>
</feature>
<dbReference type="InterPro" id="IPR039008">
    <property type="entry name" value="IF_rod_dom"/>
</dbReference>
<accession>A0A8C3IR83</accession>
<reference evidence="4" key="2">
    <citation type="submission" date="2025-09" db="UniProtKB">
        <authorList>
            <consortium name="Ensembl"/>
        </authorList>
    </citation>
    <scope>IDENTIFICATION</scope>
</reference>
<feature type="region of interest" description="Disordered" evidence="3">
    <location>
        <begin position="469"/>
        <end position="581"/>
    </location>
</feature>
<feature type="region of interest" description="Disordered" evidence="3">
    <location>
        <begin position="1341"/>
        <end position="1505"/>
    </location>
</feature>
<dbReference type="InterPro" id="IPR018039">
    <property type="entry name" value="IF_conserved"/>
</dbReference>
<dbReference type="Gene3D" id="1.20.5.1160">
    <property type="entry name" value="Vasodilator-stimulated phosphoprotein"/>
    <property type="match status" value="1"/>
</dbReference>
<dbReference type="OrthoDB" id="8886319at2759"/>
<sequence>MEGFLAARALGEESLQMWDLNKRLEAYLARVKFLEEENELLRAEIQSAKDRPAESSWRCKYEEELGALRATLDDAFREKHAAELTRDNLSEEIQHVKSRCQKERAAQEEAKKQLALSKKELEEERRAQIWLREKATQLEKEVEVLVDVHEEEKAGLEQEMASFSQSLENFRAVPVAFQPVEVEDYSKRLSEIWRGAVETYKSEVSQLESSLCQAKENLWKAVEGNRQNQLHLQQLEKELAGLKARKGMLEESLSRQWQDQRGEAEKFQLALESLEQEKEALGVQIAHVLEERQQLMHLKMSLGLEVATYRTLLEAESSRLQMPSAEYKLVNGFRDAKLEVSNSKLQAVTPESRRLVSWDHRLSPTTFQKGESKTQLLRNQIDSPKQQVAAVLPKSDGPVAREFQKINSVLQSPLLKSAPAVRDTAAPGHSIPVTLGSSHAGEMIKAAEAEMVAHSFSREPFERLDSMRSAVPEPRPLGRSDPDTECRSPAAEGGDPPASQVEAGDIGQEEECHEEARKEVEKDPSEEPPGKLSPKDSLCPRQLVNEALEDALKEVIDRSEPAVDSGPLQADKAPNYVHSHVSAPLEEAYGLAASPSAEVLEEGKETDSEGQMEASHSAEQLKAVKGTEATDEMDSGLEPHFEEETREAAIQELPDVKSSAQQDGEESGLGPSTKQNEESIPDILATEGRPEIETREEVRSWKQNESQEEDTPRSQSTDMCGETAAVCKSTERGSPLDEGGLVLTGAEGKSWEAGISGHSHLPATEGNVEGFDRGEEDLEVVSTEALHLSEDEERRELWSPSREIEEDNFQAEMLESEFLQAEIQATQAFPMESHPTLVVESPQEEQEKFEQQEMSLHETDAVVGEDGRKEMFSDRELLSIREAIFGDETVSKAEENILGDETLDRTRGDSEEHKAKLEEDTLGREDLRADENGLRHDNLKQEKDTLEEEVGDLQENGFEQDIMLANEGLENVQKLESLGREEKVEEDYQRHLPKEQEGEGKEDAAGYPEIGEAADIALQEPAWTDTIMTSTGVTENEREQIKGSLGAEMEEIMGDDDEDDDAGHFIGSEHPMSHNEAEQEASPDTELMEEDHYSSEREHEDIQSQPAPQLGDSPSHEISDERTEVLEEPWEKVDVVGEAEGELCEEPKRPENIDMASQAPGDFSESEDSLGSLEDVSPNASQKMEGMEEEELESGKRIMLEETLPDSTPLRFYEKEVLAEALSNQPPPVSDDGGDSPPAPESTAVSPDDVGQLESRAAPSSSQKKESNEEDESGPVLARTSERAEEEGGYFMVSAPSRETPCLEEAEVLEDFEEIKVETSNLTGEDPEMLMALSEVPRDERLLEAESEEEVEQESNAGKESEGREFPPEESKPHCSDFTWEPEKEDGFPTKASDCGSTAGGAQTESDGTLDVPEPGDVHPEDAQKVFPLTSMADLGEILLEGELPLSQKESPDSSSPLSSEDESPNVTQSHPGSDPEVSGGLHPGQPKDATEMNQSGMDHSMEMVAKIPADVMKDSDILEIVEQALEFNQELMLGARLSELHTGDEQQTEGRIEVSDQTQEVGRDGGMSETGGLQETVLDSSPQSKELTTSSHMWTESNANGEMNGLHGEQILNGISDLQPLTDQNDRAKSRGHEVSSSGDEFFGKVTITQELHREEPEAFPILETMLSRSPLQTPDYEEGHGAGEEHSKKGQVSDETDNSKFADMMQSAHMQRQDLEAQTIAVPSPFGDDVFHLGPSQPLKFQLKDDQESWSSEDD</sequence>
<feature type="compositionally biased region" description="Basic and acidic residues" evidence="3">
    <location>
        <begin position="1625"/>
        <end position="1635"/>
    </location>
</feature>
<organism evidence="4 5">
    <name type="scientific">Chrysemys picta bellii</name>
    <name type="common">Western painted turtle</name>
    <name type="synonym">Emys bellii</name>
    <dbReference type="NCBI Taxonomy" id="8478"/>
    <lineage>
        <taxon>Eukaryota</taxon>
        <taxon>Metazoa</taxon>
        <taxon>Chordata</taxon>
        <taxon>Craniata</taxon>
        <taxon>Vertebrata</taxon>
        <taxon>Euteleostomi</taxon>
        <taxon>Archelosauria</taxon>
        <taxon>Testudinata</taxon>
        <taxon>Testudines</taxon>
        <taxon>Cryptodira</taxon>
        <taxon>Durocryptodira</taxon>
        <taxon>Testudinoidea</taxon>
        <taxon>Emydidae</taxon>
        <taxon>Chrysemys</taxon>
    </lineage>
</organism>
<feature type="region of interest" description="Disordered" evidence="3">
    <location>
        <begin position="1542"/>
        <end position="1592"/>
    </location>
</feature>
<dbReference type="KEGG" id="cpic:101947732"/>
<feature type="coiled-coil region" evidence="2">
    <location>
        <begin position="225"/>
        <end position="291"/>
    </location>
</feature>
<feature type="region of interest" description="Disordered" evidence="3">
    <location>
        <begin position="976"/>
        <end position="1008"/>
    </location>
</feature>
<feature type="compositionally biased region" description="Basic and acidic residues" evidence="3">
    <location>
        <begin position="1114"/>
        <end position="1135"/>
    </location>
</feature>
<feature type="coiled-coil region" evidence="2">
    <location>
        <begin position="17"/>
        <end position="166"/>
    </location>
</feature>
<feature type="compositionally biased region" description="Basic and acidic residues" evidence="3">
    <location>
        <begin position="514"/>
        <end position="529"/>
    </location>
</feature>
<keyword evidence="2" id="KW-0175">Coiled coil</keyword>
<feature type="region of interest" description="Disordered" evidence="3">
    <location>
        <begin position="593"/>
        <end position="742"/>
    </location>
</feature>
<feature type="compositionally biased region" description="Acidic residues" evidence="3">
    <location>
        <begin position="1078"/>
        <end position="1089"/>
    </location>
</feature>
<evidence type="ECO:0000256" key="3">
    <source>
        <dbReference type="SAM" id="MobiDB-lite"/>
    </source>
</evidence>
<gene>
    <name evidence="4" type="primary">NES</name>
</gene>
<dbReference type="GO" id="GO:0005882">
    <property type="term" value="C:intermediate filament"/>
    <property type="evidence" value="ECO:0007669"/>
    <property type="project" value="UniProtKB-KW"/>
</dbReference>
<dbReference type="GeneID" id="101947732"/>
<keyword evidence="5" id="KW-1185">Reference proteome</keyword>
<dbReference type="Proteomes" id="UP000694380">
    <property type="component" value="Unplaced"/>
</dbReference>
<feature type="compositionally biased region" description="Basic and acidic residues" evidence="3">
    <location>
        <begin position="1090"/>
        <end position="1102"/>
    </location>
</feature>
<protein>
    <submittedName>
        <fullName evidence="4">Nestin</fullName>
    </submittedName>
</protein>
<feature type="compositionally biased region" description="Basic and acidic residues" evidence="3">
    <location>
        <begin position="902"/>
        <end position="944"/>
    </location>
</feature>
<dbReference type="Pfam" id="PF00038">
    <property type="entry name" value="Filament"/>
    <property type="match status" value="1"/>
</dbReference>
<keyword evidence="1" id="KW-0403">Intermediate filament</keyword>
<feature type="compositionally biased region" description="Basic and acidic residues" evidence="3">
    <location>
        <begin position="1542"/>
        <end position="1555"/>
    </location>
</feature>
<dbReference type="Gene3D" id="1.20.5.170">
    <property type="match status" value="1"/>
</dbReference>
<feature type="compositionally biased region" description="Basic and acidic residues" evidence="3">
    <location>
        <begin position="977"/>
        <end position="1004"/>
    </location>
</feature>
<feature type="compositionally biased region" description="Basic and acidic residues" evidence="3">
    <location>
        <begin position="550"/>
        <end position="561"/>
    </location>
</feature>
<dbReference type="SMART" id="SM01391">
    <property type="entry name" value="Filament"/>
    <property type="match status" value="1"/>
</dbReference>
<feature type="compositionally biased region" description="Basic and acidic residues" evidence="3">
    <location>
        <begin position="1679"/>
        <end position="1702"/>
    </location>
</feature>
<feature type="compositionally biased region" description="Polar residues" evidence="3">
    <location>
        <begin position="1572"/>
        <end position="1592"/>
    </location>
</feature>
<reference evidence="4" key="1">
    <citation type="submission" date="2025-08" db="UniProtKB">
        <authorList>
            <consortium name="Ensembl"/>
        </authorList>
    </citation>
    <scope>IDENTIFICATION</scope>
</reference>
<feature type="region of interest" description="Disordered" evidence="3">
    <location>
        <begin position="1661"/>
        <end position="1757"/>
    </location>
</feature>
<dbReference type="GeneTree" id="ENSGT00940000167106"/>
<feature type="region of interest" description="Disordered" evidence="3">
    <location>
        <begin position="1029"/>
        <end position="1299"/>
    </location>
</feature>
<dbReference type="FunFam" id="1.20.5.170:FF:000081">
    <property type="entry name" value="Nestin"/>
    <property type="match status" value="1"/>
</dbReference>
<dbReference type="PANTHER" id="PTHR47051:SF1">
    <property type="entry name" value="NESTIN"/>
    <property type="match status" value="1"/>
</dbReference>
<comment type="similarity">
    <text evidence="1">Belongs to the intermediate filament family.</text>
</comment>
<name>A0A8C3IR83_CHRPI</name>
<dbReference type="GO" id="GO:0031730">
    <property type="term" value="F:CCR5 chemokine receptor binding"/>
    <property type="evidence" value="ECO:0007669"/>
    <property type="project" value="TreeGrafter"/>
</dbReference>
<feature type="compositionally biased region" description="Low complexity" evidence="3">
    <location>
        <begin position="1435"/>
        <end position="1446"/>
    </location>
</feature>
<dbReference type="SUPFAM" id="SSF64593">
    <property type="entry name" value="Intermediate filament protein, coiled coil region"/>
    <property type="match status" value="2"/>
</dbReference>
<feature type="region of interest" description="Disordered" evidence="3">
    <location>
        <begin position="1621"/>
        <end position="1640"/>
    </location>
</feature>
<dbReference type="GO" id="GO:0019215">
    <property type="term" value="F:intermediate filament binding"/>
    <property type="evidence" value="ECO:0007669"/>
    <property type="project" value="InterPro"/>
</dbReference>
<dbReference type="CTD" id="10763"/>
<evidence type="ECO:0000256" key="1">
    <source>
        <dbReference type="RuleBase" id="RU000685"/>
    </source>
</evidence>
<evidence type="ECO:0000256" key="2">
    <source>
        <dbReference type="SAM" id="Coils"/>
    </source>
</evidence>
<evidence type="ECO:0000313" key="5">
    <source>
        <dbReference type="Proteomes" id="UP000694380"/>
    </source>
</evidence>
<feature type="compositionally biased region" description="Basic and acidic residues" evidence="3">
    <location>
        <begin position="637"/>
        <end position="649"/>
    </location>
</feature>
<feature type="region of interest" description="Disordered" evidence="3">
    <location>
        <begin position="896"/>
        <end position="945"/>
    </location>
</feature>
<evidence type="ECO:0000313" key="4">
    <source>
        <dbReference type="Ensembl" id="ENSCPBP00000037945.1"/>
    </source>
</evidence>
<dbReference type="PANTHER" id="PTHR47051">
    <property type="entry name" value="NESTIN"/>
    <property type="match status" value="1"/>
</dbReference>
<dbReference type="PROSITE" id="PS51842">
    <property type="entry name" value="IF_ROD_2"/>
    <property type="match status" value="1"/>
</dbReference>
<feature type="compositionally biased region" description="Acidic residues" evidence="3">
    <location>
        <begin position="1048"/>
        <end position="1061"/>
    </location>
</feature>
<feature type="compositionally biased region" description="Basic and acidic residues" evidence="3">
    <location>
        <begin position="688"/>
        <end position="702"/>
    </location>
</feature>
<feature type="compositionally biased region" description="Basic and acidic residues" evidence="3">
    <location>
        <begin position="476"/>
        <end position="486"/>
    </location>
</feature>